<evidence type="ECO:0000256" key="5">
    <source>
        <dbReference type="ARBA" id="ARBA00022989"/>
    </source>
</evidence>
<dbReference type="RefSeq" id="WP_115091152.1">
    <property type="nucleotide sequence ID" value="NZ_CP068107.1"/>
</dbReference>
<comment type="similarity">
    <text evidence="2 7">Belongs to the DedA family.</text>
</comment>
<evidence type="ECO:0000313" key="10">
    <source>
        <dbReference type="Proteomes" id="UP000255024"/>
    </source>
</evidence>
<dbReference type="Proteomes" id="UP000255024">
    <property type="component" value="Unassembled WGS sequence"/>
</dbReference>
<evidence type="ECO:0000256" key="3">
    <source>
        <dbReference type="ARBA" id="ARBA00022475"/>
    </source>
</evidence>
<keyword evidence="4 7" id="KW-0812">Transmembrane</keyword>
<protein>
    <submittedName>
        <fullName evidence="9">SNARE associated Golgi protein</fullName>
    </submittedName>
</protein>
<dbReference type="NCBIfam" id="NF008102">
    <property type="entry name" value="PRK10847.1"/>
    <property type="match status" value="1"/>
</dbReference>
<evidence type="ECO:0000256" key="7">
    <source>
        <dbReference type="RuleBase" id="RU367016"/>
    </source>
</evidence>
<accession>A0A378RQ05</accession>
<sequence length="213" mass="24201">MELLDFIFHIDQYLHTLIENYGAWIYAILFLIIFVETGLVIMPFLPGDSLLFATGMLVAQSSELDITVAIVLLLIAAISGDSLNYYIGRKVGMRMTNIRLFGKQVIKQEHLDKTHAFYEKYGERTIVIARFIPIVRTLAPFVAGVGNMRYRIFMTYNVIGGIVWVVGLTLAGYFLGNLPIVKNNFSKIALLIIFISILPIIFEFIKAKMKKRN</sequence>
<feature type="domain" description="VTT" evidence="8">
    <location>
        <begin position="45"/>
        <end position="173"/>
    </location>
</feature>
<dbReference type="PANTHER" id="PTHR30353:SF0">
    <property type="entry name" value="TRANSMEMBRANE PROTEIN"/>
    <property type="match status" value="1"/>
</dbReference>
<proteinExistence type="inferred from homology"/>
<evidence type="ECO:0000256" key="4">
    <source>
        <dbReference type="ARBA" id="ARBA00022692"/>
    </source>
</evidence>
<reference evidence="9 10" key="1">
    <citation type="submission" date="2018-06" db="EMBL/GenBank/DDBJ databases">
        <authorList>
            <consortium name="Pathogen Informatics"/>
            <person name="Doyle S."/>
        </authorList>
    </citation>
    <scope>NUCLEOTIDE SEQUENCE [LARGE SCALE GENOMIC DNA]</scope>
    <source>
        <strain evidence="9 10">NCTC11179</strain>
    </source>
</reference>
<dbReference type="InterPro" id="IPR032818">
    <property type="entry name" value="DedA-like"/>
</dbReference>
<feature type="transmembrane region" description="Helical" evidence="7">
    <location>
        <begin position="156"/>
        <end position="176"/>
    </location>
</feature>
<keyword evidence="10" id="KW-1185">Reference proteome</keyword>
<keyword evidence="6 7" id="KW-0472">Membrane</keyword>
<dbReference type="AlphaFoldDB" id="A0A378RQ05"/>
<keyword evidence="5 7" id="KW-1133">Transmembrane helix</keyword>
<evidence type="ECO:0000313" key="9">
    <source>
        <dbReference type="EMBL" id="STZ28237.1"/>
    </source>
</evidence>
<organism evidence="9 10">
    <name type="scientific">Myroides odoratus</name>
    <name type="common">Flavobacterium odoratum</name>
    <dbReference type="NCBI Taxonomy" id="256"/>
    <lineage>
        <taxon>Bacteria</taxon>
        <taxon>Pseudomonadati</taxon>
        <taxon>Bacteroidota</taxon>
        <taxon>Flavobacteriia</taxon>
        <taxon>Flavobacteriales</taxon>
        <taxon>Flavobacteriaceae</taxon>
        <taxon>Myroides</taxon>
    </lineage>
</organism>
<evidence type="ECO:0000256" key="2">
    <source>
        <dbReference type="ARBA" id="ARBA00010792"/>
    </source>
</evidence>
<dbReference type="PANTHER" id="PTHR30353">
    <property type="entry name" value="INNER MEMBRANE PROTEIN DEDA-RELATED"/>
    <property type="match status" value="1"/>
</dbReference>
<dbReference type="InterPro" id="IPR058127">
    <property type="entry name" value="DedA"/>
</dbReference>
<evidence type="ECO:0000256" key="6">
    <source>
        <dbReference type="ARBA" id="ARBA00023136"/>
    </source>
</evidence>
<name>A0A378RQ05_MYROD</name>
<feature type="transmembrane region" description="Helical" evidence="7">
    <location>
        <begin position="188"/>
        <end position="205"/>
    </location>
</feature>
<evidence type="ECO:0000256" key="1">
    <source>
        <dbReference type="ARBA" id="ARBA00004651"/>
    </source>
</evidence>
<feature type="transmembrane region" description="Helical" evidence="7">
    <location>
        <begin position="21"/>
        <end position="46"/>
    </location>
</feature>
<keyword evidence="3 7" id="KW-1003">Cell membrane</keyword>
<comment type="subcellular location">
    <subcellularLocation>
        <location evidence="1 7">Cell membrane</location>
        <topology evidence="1 7">Multi-pass membrane protein</topology>
    </subcellularLocation>
</comment>
<dbReference type="GO" id="GO:0005886">
    <property type="term" value="C:plasma membrane"/>
    <property type="evidence" value="ECO:0007669"/>
    <property type="project" value="UniProtKB-SubCell"/>
</dbReference>
<evidence type="ECO:0000259" key="8">
    <source>
        <dbReference type="Pfam" id="PF09335"/>
    </source>
</evidence>
<dbReference type="InterPro" id="IPR032816">
    <property type="entry name" value="VTT_dom"/>
</dbReference>
<dbReference type="Pfam" id="PF09335">
    <property type="entry name" value="VTT_dom"/>
    <property type="match status" value="1"/>
</dbReference>
<dbReference type="EMBL" id="UGQL01000001">
    <property type="protein sequence ID" value="STZ28237.1"/>
    <property type="molecule type" value="Genomic_DNA"/>
</dbReference>
<feature type="transmembrane region" description="Helical" evidence="7">
    <location>
        <begin position="66"/>
        <end position="87"/>
    </location>
</feature>
<gene>
    <name evidence="9" type="primary">dedA_1</name>
    <name evidence="9" type="ORF">NCTC11179_01779</name>
</gene>